<dbReference type="InterPro" id="IPR021109">
    <property type="entry name" value="Peptidase_aspartic_dom_sf"/>
</dbReference>
<keyword evidence="2" id="KW-1185">Reference proteome</keyword>
<reference evidence="1 2" key="1">
    <citation type="journal article" date="2017" name="Genome Biol. Evol.">
        <title>Phytophthora megakarya and P. palmivora, closely related causal agents of cacao black pod rot, underwent increases in genome sizes and gene numbers by different mechanisms.</title>
        <authorList>
            <person name="Ali S.S."/>
            <person name="Shao J."/>
            <person name="Lary D.J."/>
            <person name="Kronmiller B."/>
            <person name="Shen D."/>
            <person name="Strem M.D."/>
            <person name="Amoako-Attah I."/>
            <person name="Akrofi A.Y."/>
            <person name="Begoude B.A."/>
            <person name="Ten Hoopen G.M."/>
            <person name="Coulibaly K."/>
            <person name="Kebe B.I."/>
            <person name="Melnick R.L."/>
            <person name="Guiltinan M.J."/>
            <person name="Tyler B.M."/>
            <person name="Meinhardt L.W."/>
            <person name="Bailey B.A."/>
        </authorList>
    </citation>
    <scope>NUCLEOTIDE SEQUENCE [LARGE SCALE GENOMIC DNA]</scope>
    <source>
        <strain evidence="2">sbr112.9</strain>
    </source>
</reference>
<comment type="caution">
    <text evidence="1">The sequence shown here is derived from an EMBL/GenBank/DDBJ whole genome shotgun (WGS) entry which is preliminary data.</text>
</comment>
<dbReference type="OrthoDB" id="123763at2759"/>
<dbReference type="Pfam" id="PF08284">
    <property type="entry name" value="RVP_2"/>
    <property type="match status" value="1"/>
</dbReference>
<dbReference type="Proteomes" id="UP000237271">
    <property type="component" value="Unassembled WGS sequence"/>
</dbReference>
<proteinExistence type="predicted"/>
<dbReference type="CDD" id="cd00303">
    <property type="entry name" value="retropepsin_like"/>
    <property type="match status" value="1"/>
</dbReference>
<evidence type="ECO:0000313" key="2">
    <source>
        <dbReference type="Proteomes" id="UP000237271"/>
    </source>
</evidence>
<dbReference type="Gene3D" id="2.40.70.10">
    <property type="entry name" value="Acid Proteases"/>
    <property type="match status" value="1"/>
</dbReference>
<sequence>MDLVLKVEDFDSTESFLVLDMDKYDLILGMPWLEKYEFWIDWRGKVIGAPEMVAKAHTIPKKYWESLTPMKVLR</sequence>
<dbReference type="AlphaFoldDB" id="A0A2P4X9E4"/>
<gene>
    <name evidence="1" type="ORF">PHPALM_28702</name>
</gene>
<name>A0A2P4X9E4_9STRA</name>
<evidence type="ECO:0000313" key="1">
    <source>
        <dbReference type="EMBL" id="POM62174.1"/>
    </source>
</evidence>
<accession>A0A2P4X9E4</accession>
<organism evidence="1 2">
    <name type="scientific">Phytophthora palmivora</name>
    <dbReference type="NCBI Taxonomy" id="4796"/>
    <lineage>
        <taxon>Eukaryota</taxon>
        <taxon>Sar</taxon>
        <taxon>Stramenopiles</taxon>
        <taxon>Oomycota</taxon>
        <taxon>Peronosporomycetes</taxon>
        <taxon>Peronosporales</taxon>
        <taxon>Peronosporaceae</taxon>
        <taxon>Phytophthora</taxon>
    </lineage>
</organism>
<dbReference type="EMBL" id="NCKW01015640">
    <property type="protein sequence ID" value="POM62174.1"/>
    <property type="molecule type" value="Genomic_DNA"/>
</dbReference>
<protein>
    <submittedName>
        <fullName evidence="1">Gag protein</fullName>
    </submittedName>
</protein>